<name>A0A221W7E4_9PSEU</name>
<gene>
    <name evidence="2" type="ORF">AHOG_20890</name>
</gene>
<keyword evidence="1" id="KW-1133">Transmembrane helix</keyword>
<sequence length="76" mass="8640">MAHDVNGHPYCPHRDPCRRWWCVHRFLVVLLTIWTLIIGLVAMTSGPTHSLERGAVVCRDLDGDGIVDDVSCRTIW</sequence>
<keyword evidence="1" id="KW-0472">Membrane</keyword>
<organism evidence="2 3">
    <name type="scientific">Actinoalloteichus hoggarensis</name>
    <dbReference type="NCBI Taxonomy" id="1470176"/>
    <lineage>
        <taxon>Bacteria</taxon>
        <taxon>Bacillati</taxon>
        <taxon>Actinomycetota</taxon>
        <taxon>Actinomycetes</taxon>
        <taxon>Pseudonocardiales</taxon>
        <taxon>Pseudonocardiaceae</taxon>
        <taxon>Actinoalloteichus</taxon>
    </lineage>
</organism>
<keyword evidence="3" id="KW-1185">Reference proteome</keyword>
<proteinExistence type="predicted"/>
<evidence type="ECO:0000313" key="2">
    <source>
        <dbReference type="EMBL" id="ASO21795.1"/>
    </source>
</evidence>
<protein>
    <submittedName>
        <fullName evidence="2">Uncharacterized protein</fullName>
    </submittedName>
</protein>
<accession>A0A221W7E4</accession>
<dbReference type="EMBL" id="CP022521">
    <property type="protein sequence ID" value="ASO21795.1"/>
    <property type="molecule type" value="Genomic_DNA"/>
</dbReference>
<feature type="transmembrane region" description="Helical" evidence="1">
    <location>
        <begin position="23"/>
        <end position="43"/>
    </location>
</feature>
<reference evidence="2 3" key="1">
    <citation type="submission" date="2017-07" db="EMBL/GenBank/DDBJ databases">
        <title>Complete genome sequence of Actinoalloteichus hoggarensis DSM 45943, type strain of Actinoalloteichus hoggarensis.</title>
        <authorList>
            <person name="Ruckert C."/>
            <person name="Nouioui I."/>
            <person name="Willmese J."/>
            <person name="van Wezel G."/>
            <person name="Klenk H.-P."/>
            <person name="Kalinowski J."/>
            <person name="Zotchev S.B."/>
        </authorList>
    </citation>
    <scope>NUCLEOTIDE SEQUENCE [LARGE SCALE GENOMIC DNA]</scope>
    <source>
        <strain evidence="2 3">DSM 45943</strain>
    </source>
</reference>
<dbReference type="Proteomes" id="UP000204221">
    <property type="component" value="Chromosome"/>
</dbReference>
<evidence type="ECO:0000313" key="3">
    <source>
        <dbReference type="Proteomes" id="UP000204221"/>
    </source>
</evidence>
<dbReference type="AlphaFoldDB" id="A0A221W7E4"/>
<keyword evidence="1" id="KW-0812">Transmembrane</keyword>
<dbReference type="KEGG" id="ahg:AHOG_20890"/>
<evidence type="ECO:0000256" key="1">
    <source>
        <dbReference type="SAM" id="Phobius"/>
    </source>
</evidence>